<evidence type="ECO:0000256" key="4">
    <source>
        <dbReference type="ARBA" id="ARBA00022655"/>
    </source>
</evidence>
<comment type="caution">
    <text evidence="9">The sequence shown here is derived from an EMBL/GenBank/DDBJ whole genome shotgun (WGS) entry which is preliminary data.</text>
</comment>
<reference evidence="9 10" key="1">
    <citation type="submission" date="2016-06" db="EMBL/GenBank/DDBJ databases">
        <title>Acetobacter pasteurianus NBRC 3188 whole genome sequencing project.</title>
        <authorList>
            <person name="Matsutani M."/>
            <person name="Shiwa Y."/>
            <person name="Okamoto-Kainuma A."/>
            <person name="Ishikawa M."/>
            <person name="Koizumi Y."/>
            <person name="Yoshikawa H."/>
            <person name="Yakushi T."/>
            <person name="Matsushita K."/>
        </authorList>
    </citation>
    <scope>NUCLEOTIDE SEQUENCE [LARGE SCALE GENOMIC DNA]</scope>
    <source>
        <strain evidence="9 10">NBRC 3188</strain>
    </source>
</reference>
<dbReference type="GO" id="GO:0008677">
    <property type="term" value="F:2-dehydropantoate 2-reductase activity"/>
    <property type="evidence" value="ECO:0007669"/>
    <property type="project" value="UniProtKB-EC"/>
</dbReference>
<dbReference type="EC" id="1.1.1.169" evidence="2"/>
<dbReference type="Pfam" id="PF08546">
    <property type="entry name" value="ApbA_C"/>
    <property type="match status" value="1"/>
</dbReference>
<dbReference type="Pfam" id="PF02558">
    <property type="entry name" value="ApbA"/>
    <property type="match status" value="1"/>
</dbReference>
<feature type="domain" description="Ketopantoate reductase N-terminal" evidence="7">
    <location>
        <begin position="7"/>
        <end position="172"/>
    </location>
</feature>
<comment type="pathway">
    <text evidence="1">Cofactor biosynthesis; (R)-pantothenate biosynthesis; (R)-pantoate from 3-methyl-2-oxobutanoate: step 2/2.</text>
</comment>
<dbReference type="EMBL" id="BDES01000058">
    <property type="protein sequence ID" value="GCD53416.1"/>
    <property type="molecule type" value="Genomic_DNA"/>
</dbReference>
<dbReference type="InterPro" id="IPR013332">
    <property type="entry name" value="KPR_N"/>
</dbReference>
<evidence type="ECO:0000259" key="8">
    <source>
        <dbReference type="Pfam" id="PF08546"/>
    </source>
</evidence>
<dbReference type="AlphaFoldDB" id="A0A401WVS4"/>
<evidence type="ECO:0000256" key="6">
    <source>
        <dbReference type="ARBA" id="ARBA00048793"/>
    </source>
</evidence>
<dbReference type="GO" id="GO:0005737">
    <property type="term" value="C:cytoplasm"/>
    <property type="evidence" value="ECO:0007669"/>
    <property type="project" value="TreeGrafter"/>
</dbReference>
<dbReference type="PANTHER" id="PTHR21708:SF45">
    <property type="entry name" value="2-DEHYDROPANTOATE 2-REDUCTASE"/>
    <property type="match status" value="1"/>
</dbReference>
<dbReference type="Gene3D" id="3.40.50.720">
    <property type="entry name" value="NAD(P)-binding Rossmann-like Domain"/>
    <property type="match status" value="1"/>
</dbReference>
<feature type="domain" description="Ketopantoate reductase C-terminal" evidence="8">
    <location>
        <begin position="199"/>
        <end position="320"/>
    </location>
</feature>
<organism evidence="9 10">
    <name type="scientific">Acetobacter pasteurianus NBRC 3188</name>
    <dbReference type="NCBI Taxonomy" id="1226663"/>
    <lineage>
        <taxon>Bacteria</taxon>
        <taxon>Pseudomonadati</taxon>
        <taxon>Pseudomonadota</taxon>
        <taxon>Alphaproteobacteria</taxon>
        <taxon>Acetobacterales</taxon>
        <taxon>Acetobacteraceae</taxon>
        <taxon>Acetobacter</taxon>
    </lineage>
</organism>
<evidence type="ECO:0000259" key="7">
    <source>
        <dbReference type="Pfam" id="PF02558"/>
    </source>
</evidence>
<evidence type="ECO:0000313" key="9">
    <source>
        <dbReference type="EMBL" id="GCD53416.1"/>
    </source>
</evidence>
<dbReference type="InterPro" id="IPR013752">
    <property type="entry name" value="KPA_reductase"/>
</dbReference>
<accession>A0A401WVS4</accession>
<gene>
    <name evidence="9" type="primary">apbA</name>
    <name evidence="9" type="ORF">NBRC3188_2113</name>
</gene>
<proteinExistence type="predicted"/>
<dbReference type="Gene3D" id="1.10.1040.10">
    <property type="entry name" value="N-(1-d-carboxylethyl)-l-norvaline Dehydrogenase, domain 2"/>
    <property type="match status" value="1"/>
</dbReference>
<name>A0A401WVS4_ACEPA</name>
<dbReference type="SUPFAM" id="SSF51735">
    <property type="entry name" value="NAD(P)-binding Rossmann-fold domains"/>
    <property type="match status" value="1"/>
</dbReference>
<dbReference type="InterPro" id="IPR013328">
    <property type="entry name" value="6PGD_dom2"/>
</dbReference>
<keyword evidence="4" id="KW-0566">Pantothenate biosynthesis</keyword>
<dbReference type="PANTHER" id="PTHR21708">
    <property type="entry name" value="PROBABLE 2-DEHYDROPANTOATE 2-REDUCTASE"/>
    <property type="match status" value="1"/>
</dbReference>
<evidence type="ECO:0000256" key="3">
    <source>
        <dbReference type="ARBA" id="ARBA00019465"/>
    </source>
</evidence>
<comment type="catalytic activity">
    <reaction evidence="6">
        <text>(R)-pantoate + NADP(+) = 2-dehydropantoate + NADPH + H(+)</text>
        <dbReference type="Rhea" id="RHEA:16233"/>
        <dbReference type="ChEBI" id="CHEBI:11561"/>
        <dbReference type="ChEBI" id="CHEBI:15378"/>
        <dbReference type="ChEBI" id="CHEBI:15980"/>
        <dbReference type="ChEBI" id="CHEBI:57783"/>
        <dbReference type="ChEBI" id="CHEBI:58349"/>
        <dbReference type="EC" id="1.1.1.169"/>
    </reaction>
</comment>
<dbReference type="InterPro" id="IPR051402">
    <property type="entry name" value="KPR-Related"/>
</dbReference>
<dbReference type="RefSeq" id="WP_259330919.1">
    <property type="nucleotide sequence ID" value="NZ_BDES01000058.1"/>
</dbReference>
<protein>
    <recommendedName>
        <fullName evidence="3">2-dehydropantoate 2-reductase</fullName>
        <ecNumber evidence="2">1.1.1.169</ecNumber>
    </recommendedName>
    <alternativeName>
        <fullName evidence="5">Ketopantoate reductase</fullName>
    </alternativeName>
</protein>
<evidence type="ECO:0000256" key="2">
    <source>
        <dbReference type="ARBA" id="ARBA00013014"/>
    </source>
</evidence>
<dbReference type="UniPathway" id="UPA00028">
    <property type="reaction ID" value="UER00004"/>
</dbReference>
<dbReference type="SUPFAM" id="SSF48179">
    <property type="entry name" value="6-phosphogluconate dehydrogenase C-terminal domain-like"/>
    <property type="match status" value="1"/>
</dbReference>
<sequence>MNKMPRVCIAGMGGMGGTFASILSSRPVMLSVVARGSTLQALRENGLVCQNGSEITRHSLRVNDRAPSEIQDLIILSGKSYQLPDLFKTVSHAVGPNTLIIPVLNGLPWWMIAQTNTARSVVKKITHTLDPEGNLGSIPTENIIGCVAYAFAQVTAPGKVNISGSPRFILGNALSGQNTVDRVLTWLEGGEGHFAETSDIKKEIWNKLSLNVATNFLSVLCEGTLKILSSNPDLCVLVRRCLVEIQVLGQDCGIGGLLPIDELMSKVEQGGNHPTSMLQDYLRNKPLELAAMGDVIIRLAHHHGLVLPTTEALVGLTRNKASRRY</sequence>
<evidence type="ECO:0000256" key="1">
    <source>
        <dbReference type="ARBA" id="ARBA00004994"/>
    </source>
</evidence>
<evidence type="ECO:0000256" key="5">
    <source>
        <dbReference type="ARBA" id="ARBA00032024"/>
    </source>
</evidence>
<dbReference type="Proteomes" id="UP000287300">
    <property type="component" value="Unassembled WGS sequence"/>
</dbReference>
<evidence type="ECO:0000313" key="10">
    <source>
        <dbReference type="Proteomes" id="UP000287300"/>
    </source>
</evidence>
<dbReference type="InterPro" id="IPR008927">
    <property type="entry name" value="6-PGluconate_DH-like_C_sf"/>
</dbReference>
<dbReference type="InterPro" id="IPR036291">
    <property type="entry name" value="NAD(P)-bd_dom_sf"/>
</dbReference>
<dbReference type="GO" id="GO:0015940">
    <property type="term" value="P:pantothenate biosynthetic process"/>
    <property type="evidence" value="ECO:0007669"/>
    <property type="project" value="UniProtKB-UniPathway"/>
</dbReference>